<keyword evidence="1" id="KW-0812">Transmembrane</keyword>
<feature type="transmembrane region" description="Helical" evidence="1">
    <location>
        <begin position="42"/>
        <end position="69"/>
    </location>
</feature>
<accession>A0AA41QZ78</accession>
<sequence length="287" mass="31409">MDPFVVCLWIMLTSCATAWILSLLTGEYSWVDRSWSLVPPVYAWVFAAGAGFDDARLVTIAVLVTLWGARLTFNFARKGGYAPGGEDYRWAVLRGRMSPAGFGLFNLFFITIYQNAILLLIVLPAATAALHAANPFGPADLGLTFAFLLLLVGEGVADQQQWDFHRARGPRGADTAGSPAEGGAARPDVLRTGLFRYSRHPNYFCELGQWWVVFLFGAVAAGSLLQWSGLGALLLTGLFIGSTVFTERISVSRHPGYPAYQRVTSPIVPWFPRAVPRPESVPVRRAL</sequence>
<dbReference type="PANTHER" id="PTHR32251">
    <property type="entry name" value="3-OXO-5-ALPHA-STEROID 4-DEHYDROGENASE"/>
    <property type="match status" value="1"/>
</dbReference>
<feature type="transmembrane region" description="Helical" evidence="1">
    <location>
        <begin position="136"/>
        <end position="157"/>
    </location>
</feature>
<evidence type="ECO:0000313" key="2">
    <source>
        <dbReference type="EMBL" id="MCI4658636.1"/>
    </source>
</evidence>
<dbReference type="RefSeq" id="WP_243012321.1">
    <property type="nucleotide sequence ID" value="NZ_JALGAR010000003.1"/>
</dbReference>
<dbReference type="Pfam" id="PF06966">
    <property type="entry name" value="DUF1295"/>
    <property type="match status" value="1"/>
</dbReference>
<comment type="caution">
    <text evidence="2">The sequence shown here is derived from an EMBL/GenBank/DDBJ whole genome shotgun (WGS) entry which is preliminary data.</text>
</comment>
<dbReference type="InterPro" id="IPR010721">
    <property type="entry name" value="UstE-like"/>
</dbReference>
<feature type="transmembrane region" description="Helical" evidence="1">
    <location>
        <begin position="104"/>
        <end position="130"/>
    </location>
</feature>
<keyword evidence="1" id="KW-1133">Transmembrane helix</keyword>
<gene>
    <name evidence="2" type="ORF">MQH31_12545</name>
</gene>
<name>A0AA41QZ78_9MICO</name>
<dbReference type="GO" id="GO:0016020">
    <property type="term" value="C:membrane"/>
    <property type="evidence" value="ECO:0007669"/>
    <property type="project" value="TreeGrafter"/>
</dbReference>
<keyword evidence="3" id="KW-1185">Reference proteome</keyword>
<keyword evidence="1" id="KW-0472">Membrane</keyword>
<dbReference type="AlphaFoldDB" id="A0AA41QZ78"/>
<proteinExistence type="predicted"/>
<dbReference type="Proteomes" id="UP001165341">
    <property type="component" value="Unassembled WGS sequence"/>
</dbReference>
<reference evidence="2" key="1">
    <citation type="submission" date="2022-03" db="EMBL/GenBank/DDBJ databases">
        <title>Cryobacterium sp. nov. strain ZS14-85, isolated from Antarctic soil.</title>
        <authorList>
            <person name="Li J."/>
            <person name="Niu G."/>
        </authorList>
    </citation>
    <scope>NUCLEOTIDE SEQUENCE</scope>
    <source>
        <strain evidence="2">ZS14-85</strain>
    </source>
</reference>
<protein>
    <submittedName>
        <fullName evidence="2">DUF1295 domain-containing protein</fullName>
    </submittedName>
</protein>
<organism evidence="2 3">
    <name type="scientific">Cryobacterium zhongshanensis</name>
    <dbReference type="NCBI Taxonomy" id="2928153"/>
    <lineage>
        <taxon>Bacteria</taxon>
        <taxon>Bacillati</taxon>
        <taxon>Actinomycetota</taxon>
        <taxon>Actinomycetes</taxon>
        <taxon>Micrococcales</taxon>
        <taxon>Microbacteriaceae</taxon>
        <taxon>Cryobacterium</taxon>
    </lineage>
</organism>
<evidence type="ECO:0000256" key="1">
    <source>
        <dbReference type="SAM" id="Phobius"/>
    </source>
</evidence>
<dbReference type="PROSITE" id="PS50244">
    <property type="entry name" value="S5A_REDUCTASE"/>
    <property type="match status" value="1"/>
</dbReference>
<dbReference type="EMBL" id="JALGAR010000003">
    <property type="protein sequence ID" value="MCI4658636.1"/>
    <property type="molecule type" value="Genomic_DNA"/>
</dbReference>
<feature type="transmembrane region" description="Helical" evidence="1">
    <location>
        <begin position="203"/>
        <end position="221"/>
    </location>
</feature>
<dbReference type="PANTHER" id="PTHR32251:SF23">
    <property type="entry name" value="3-OXO-5-ALPHA-STEROID 4-DEHYDROGENASE (DUF1295)"/>
    <property type="match status" value="1"/>
</dbReference>
<dbReference type="Gene3D" id="1.20.120.1630">
    <property type="match status" value="1"/>
</dbReference>
<evidence type="ECO:0000313" key="3">
    <source>
        <dbReference type="Proteomes" id="UP001165341"/>
    </source>
</evidence>